<comment type="caution">
    <text evidence="1">The sequence shown here is derived from an EMBL/GenBank/DDBJ whole genome shotgun (WGS) entry which is preliminary data.</text>
</comment>
<name>A0A6A4T844_SCOMX</name>
<dbReference type="EMBL" id="VEVO01000007">
    <property type="protein sequence ID" value="KAF0040150.1"/>
    <property type="molecule type" value="Genomic_DNA"/>
</dbReference>
<accession>A0A6A4T844</accession>
<gene>
    <name evidence="1" type="ORF">F2P81_008385</name>
</gene>
<dbReference type="Proteomes" id="UP000438429">
    <property type="component" value="Unassembled WGS sequence"/>
</dbReference>
<evidence type="ECO:0000313" key="1">
    <source>
        <dbReference type="EMBL" id="KAF0040150.1"/>
    </source>
</evidence>
<organism evidence="1 2">
    <name type="scientific">Scophthalmus maximus</name>
    <name type="common">Turbot</name>
    <name type="synonym">Psetta maxima</name>
    <dbReference type="NCBI Taxonomy" id="52904"/>
    <lineage>
        <taxon>Eukaryota</taxon>
        <taxon>Metazoa</taxon>
        <taxon>Chordata</taxon>
        <taxon>Craniata</taxon>
        <taxon>Vertebrata</taxon>
        <taxon>Euteleostomi</taxon>
        <taxon>Actinopterygii</taxon>
        <taxon>Neopterygii</taxon>
        <taxon>Teleostei</taxon>
        <taxon>Neoteleostei</taxon>
        <taxon>Acanthomorphata</taxon>
        <taxon>Carangaria</taxon>
        <taxon>Pleuronectiformes</taxon>
        <taxon>Pleuronectoidei</taxon>
        <taxon>Scophthalmidae</taxon>
        <taxon>Scophthalmus</taxon>
    </lineage>
</organism>
<evidence type="ECO:0000313" key="2">
    <source>
        <dbReference type="Proteomes" id="UP000438429"/>
    </source>
</evidence>
<dbReference type="AlphaFoldDB" id="A0A6A4T844"/>
<sequence>MLLHSGSTAGELAKSLVVCCSDAGGGKPTGLVCGPEKIHTDLRKTRTLQIYFNKRCPTRVTRQMTHAYRRIATRENGDDKCPQTF</sequence>
<reference evidence="1 2" key="1">
    <citation type="submission" date="2019-06" db="EMBL/GenBank/DDBJ databases">
        <title>Draft genomes of female and male turbot (Scophthalmus maximus).</title>
        <authorList>
            <person name="Xu H."/>
            <person name="Xu X.-W."/>
            <person name="Shao C."/>
            <person name="Chen S."/>
        </authorList>
    </citation>
    <scope>NUCLEOTIDE SEQUENCE [LARGE SCALE GENOMIC DNA]</scope>
    <source>
        <strain evidence="1">Ysfricsl-2016a</strain>
        <tissue evidence="1">Blood</tissue>
    </source>
</reference>
<proteinExistence type="predicted"/>
<protein>
    <submittedName>
        <fullName evidence="1">Uncharacterized protein</fullName>
    </submittedName>
</protein>